<dbReference type="PANTHER" id="PTHR11062">
    <property type="entry name" value="EXOSTOSIN HEPARAN SULFATE GLYCOSYLTRANSFERASE -RELATED"/>
    <property type="match status" value="1"/>
</dbReference>
<protein>
    <recommendedName>
        <fullName evidence="2">Exostosin GT47 domain-containing protein</fullName>
    </recommendedName>
</protein>
<reference evidence="1" key="1">
    <citation type="submission" date="2021-01" db="EMBL/GenBank/DDBJ databases">
        <authorList>
            <person name="Corre E."/>
            <person name="Pelletier E."/>
            <person name="Niang G."/>
            <person name="Scheremetjew M."/>
            <person name="Finn R."/>
            <person name="Kale V."/>
            <person name="Holt S."/>
            <person name="Cochrane G."/>
            <person name="Meng A."/>
            <person name="Brown T."/>
            <person name="Cohen L."/>
        </authorList>
    </citation>
    <scope>NUCLEOTIDE SEQUENCE</scope>
    <source>
        <strain evidence="1">CCMP645</strain>
    </source>
</reference>
<dbReference type="InterPro" id="IPR004263">
    <property type="entry name" value="Exostosin"/>
</dbReference>
<gene>
    <name evidence="1" type="ORF">PCAR00345_LOCUS7144</name>
</gene>
<proteinExistence type="predicted"/>
<dbReference type="EMBL" id="HBIZ01011913">
    <property type="protein sequence ID" value="CAE0754557.1"/>
    <property type="molecule type" value="Transcribed_RNA"/>
</dbReference>
<dbReference type="PANTHER" id="PTHR11062:SF281">
    <property type="entry name" value="EXOSTOSIN-LIKE 2"/>
    <property type="match status" value="1"/>
</dbReference>
<dbReference type="AlphaFoldDB" id="A0A7S4B586"/>
<evidence type="ECO:0008006" key="2">
    <source>
        <dbReference type="Google" id="ProtNLM"/>
    </source>
</evidence>
<dbReference type="GO" id="GO:0016757">
    <property type="term" value="F:glycosyltransferase activity"/>
    <property type="evidence" value="ECO:0007669"/>
    <property type="project" value="InterPro"/>
</dbReference>
<accession>A0A7S4B586</accession>
<evidence type="ECO:0000313" key="1">
    <source>
        <dbReference type="EMBL" id="CAE0754557.1"/>
    </source>
</evidence>
<sequence length="194" mass="22011">MRSAVTMAPASQVETPVDSFEYTRRASLCMVPEGKIGSYGHRTIMAIMQGCVPVVTKELHSHQFFDEVINWSKLQLRVPPSEVPHLPSRLRGVDVEELRRAGQRMRRRLLWASIYGSCQLRGEGAQAEGGSADAFETLMEVLRTPRRHFVRGAEHEAERAPEMLADLYPWLRARGGEACTRAYQCFDKYRRSCG</sequence>
<name>A0A7S4B586_CHRCT</name>
<organism evidence="1">
    <name type="scientific">Chrysotila carterae</name>
    <name type="common">Marine alga</name>
    <name type="synonym">Syracosphaera carterae</name>
    <dbReference type="NCBI Taxonomy" id="13221"/>
    <lineage>
        <taxon>Eukaryota</taxon>
        <taxon>Haptista</taxon>
        <taxon>Haptophyta</taxon>
        <taxon>Prymnesiophyceae</taxon>
        <taxon>Isochrysidales</taxon>
        <taxon>Isochrysidaceae</taxon>
        <taxon>Chrysotila</taxon>
    </lineage>
</organism>